<dbReference type="STRING" id="224999.GCA_001485475_00234"/>
<dbReference type="Proteomes" id="UP000062160">
    <property type="component" value="Unassembled WGS sequence"/>
</dbReference>
<gene>
    <name evidence="2" type="ORF">TSYNT_578</name>
</gene>
<dbReference type="RefSeq" id="WP_059031355.1">
    <property type="nucleotide sequence ID" value="NZ_DF976999.1"/>
</dbReference>
<proteinExistence type="predicted"/>
<keyword evidence="1" id="KW-0175">Coiled coil</keyword>
<reference evidence="2" key="1">
    <citation type="journal article" date="2016" name="Genome Announc.">
        <title>Draft Genome Sequence of the Syntrophic Lactate-Degrading Bacterium Tepidanaerobacter syntrophicus JLT.</title>
        <authorList>
            <person name="Matsuura N."/>
            <person name="Ohashi A."/>
            <person name="Tourlousse D.M."/>
            <person name="Sekiguchi Y."/>
        </authorList>
    </citation>
    <scope>NUCLEOTIDE SEQUENCE [LARGE SCALE GENOMIC DNA]</scope>
    <source>
        <strain evidence="2">JL</strain>
    </source>
</reference>
<sequence length="92" mass="10789">MTREELEGKIAAVAGDIEILNQKIAEARKHIQKRDELRQKLQELLFEYQAECFREKTEAHKAIFVYNGKTKNLLKALQQELEKAQKYNPPSF</sequence>
<evidence type="ECO:0000313" key="2">
    <source>
        <dbReference type="EMBL" id="GAQ24252.1"/>
    </source>
</evidence>
<evidence type="ECO:0000313" key="3">
    <source>
        <dbReference type="Proteomes" id="UP000062160"/>
    </source>
</evidence>
<keyword evidence="3" id="KW-1185">Reference proteome</keyword>
<feature type="coiled-coil region" evidence="1">
    <location>
        <begin position="3"/>
        <end position="87"/>
    </location>
</feature>
<evidence type="ECO:0000256" key="1">
    <source>
        <dbReference type="SAM" id="Coils"/>
    </source>
</evidence>
<protein>
    <submittedName>
        <fullName evidence="2">Uncharacterized protein</fullName>
    </submittedName>
</protein>
<dbReference type="EMBL" id="DF976999">
    <property type="protein sequence ID" value="GAQ24252.1"/>
    <property type="molecule type" value="Genomic_DNA"/>
</dbReference>
<dbReference type="AlphaFoldDB" id="A0A0U9HG55"/>
<organism evidence="2">
    <name type="scientific">Tepidanaerobacter syntrophicus</name>
    <dbReference type="NCBI Taxonomy" id="224999"/>
    <lineage>
        <taxon>Bacteria</taxon>
        <taxon>Bacillati</taxon>
        <taxon>Bacillota</taxon>
        <taxon>Clostridia</taxon>
        <taxon>Thermosediminibacterales</taxon>
        <taxon>Tepidanaerobacteraceae</taxon>
        <taxon>Tepidanaerobacter</taxon>
    </lineage>
</organism>
<name>A0A0U9HG55_9FIRM</name>
<accession>A0A0U9HG55</accession>